<dbReference type="AlphaFoldDB" id="A0A6A6GY60"/>
<keyword evidence="4" id="KW-1185">Reference proteome</keyword>
<proteinExistence type="inferred from homology"/>
<evidence type="ECO:0000313" key="4">
    <source>
        <dbReference type="Proteomes" id="UP000800092"/>
    </source>
</evidence>
<protein>
    <submittedName>
        <fullName evidence="3">NPR2-domain-containing protein</fullName>
    </submittedName>
</protein>
<evidence type="ECO:0000256" key="1">
    <source>
        <dbReference type="ARBA" id="ARBA00008433"/>
    </source>
</evidence>
<dbReference type="GO" id="GO:1904262">
    <property type="term" value="P:negative regulation of TORC1 signaling"/>
    <property type="evidence" value="ECO:0007669"/>
    <property type="project" value="TreeGrafter"/>
</dbReference>
<dbReference type="Proteomes" id="UP000800092">
    <property type="component" value="Unassembled WGS sequence"/>
</dbReference>
<feature type="compositionally biased region" description="Basic and acidic residues" evidence="2">
    <location>
        <begin position="445"/>
        <end position="476"/>
    </location>
</feature>
<accession>A0A6A6GY60</accession>
<evidence type="ECO:0000256" key="2">
    <source>
        <dbReference type="SAM" id="MobiDB-lite"/>
    </source>
</evidence>
<feature type="region of interest" description="Disordered" evidence="2">
    <location>
        <begin position="430"/>
        <end position="491"/>
    </location>
</feature>
<dbReference type="GO" id="GO:0005774">
    <property type="term" value="C:vacuolar membrane"/>
    <property type="evidence" value="ECO:0007669"/>
    <property type="project" value="TreeGrafter"/>
</dbReference>
<dbReference type="GO" id="GO:0005096">
    <property type="term" value="F:GTPase activator activity"/>
    <property type="evidence" value="ECO:0007669"/>
    <property type="project" value="TreeGrafter"/>
</dbReference>
<feature type="region of interest" description="Disordered" evidence="2">
    <location>
        <begin position="302"/>
        <end position="368"/>
    </location>
</feature>
<dbReference type="GO" id="GO:1990130">
    <property type="term" value="C:GATOR1 complex"/>
    <property type="evidence" value="ECO:0007669"/>
    <property type="project" value="TreeGrafter"/>
</dbReference>
<gene>
    <name evidence="3" type="ORF">EV356DRAFT_561379</name>
</gene>
<dbReference type="EMBL" id="ML991837">
    <property type="protein sequence ID" value="KAF2230685.1"/>
    <property type="molecule type" value="Genomic_DNA"/>
</dbReference>
<feature type="compositionally biased region" description="Polar residues" evidence="2">
    <location>
        <begin position="341"/>
        <end position="361"/>
    </location>
</feature>
<sequence length="590" mass="64846">MIKAIFYTRFHPGKGLVHQVPEGSIIPSSVPPHPSLIVHPPLFDFSLISEYIIPRQEFCDCLVTICVNHNRVIGYPVCITDELKYDRNEFIFNFAVVMDEKEDSAAWEMVVRRLARLMRSLEEQGGFLSKEEAEDEDGPRISGPDSGHELGHKTATRRVYALCEMIMEDLNNYSECMIPIDQSNTLNLKLFPPRAPPPHVHGWHVPLAIVRLSALQTSTWDLTISQIIPHINGTNSVHLISQLADTDFTLTRKAIQHLLYYHCILLLDIFQFSAIYAPTPEISLFLTDETMQEECRRYVTLPDSSRSDVGMRPQRSHSPEHCLLSSPTTPSPPSSTKPKSIPQTARPSTPDISNAVSISGSTAGGGGGAGAPSLDSLLTLYTSLKQGLTVKAWCIENAQLLGRVDIRRFITFGVIKGFLYRVHKYAVTGQVPTPPKGVGAGRSQAEGEKGRDGVGAVGRRERGGEREKEKEQDAFRKAATSSGWATPGEGQSGIAAGLKSLSLRQSGDGSVAKGDAGSMVDRGGDRQENADSAEVRSGGSPKKNEREFLPLARYLDGLHCFDEICSDLKMSEREVLGKLRGYGEVCVIHR</sequence>
<dbReference type="Pfam" id="PF06218">
    <property type="entry name" value="NPR2"/>
    <property type="match status" value="1"/>
</dbReference>
<dbReference type="PANTHER" id="PTHR12991:SF10">
    <property type="entry name" value="GATOR COMPLEX PROTEIN NPRL2"/>
    <property type="match status" value="1"/>
</dbReference>
<feature type="region of interest" description="Disordered" evidence="2">
    <location>
        <begin position="506"/>
        <end position="544"/>
    </location>
</feature>
<name>A0A6A6GY60_VIRVR</name>
<organism evidence="3 4">
    <name type="scientific">Viridothelium virens</name>
    <name type="common">Speckled blister lichen</name>
    <name type="synonym">Trypethelium virens</name>
    <dbReference type="NCBI Taxonomy" id="1048519"/>
    <lineage>
        <taxon>Eukaryota</taxon>
        <taxon>Fungi</taxon>
        <taxon>Dikarya</taxon>
        <taxon>Ascomycota</taxon>
        <taxon>Pezizomycotina</taxon>
        <taxon>Dothideomycetes</taxon>
        <taxon>Dothideomycetes incertae sedis</taxon>
        <taxon>Trypetheliales</taxon>
        <taxon>Trypetheliaceae</taxon>
        <taxon>Viridothelium</taxon>
    </lineage>
</organism>
<feature type="region of interest" description="Disordered" evidence="2">
    <location>
        <begin position="128"/>
        <end position="150"/>
    </location>
</feature>
<dbReference type="GO" id="GO:0010508">
    <property type="term" value="P:positive regulation of autophagy"/>
    <property type="evidence" value="ECO:0007669"/>
    <property type="project" value="TreeGrafter"/>
</dbReference>
<comment type="similarity">
    <text evidence="1">Belongs to the NPR2 family.</text>
</comment>
<dbReference type="OrthoDB" id="338854at2759"/>
<reference evidence="3" key="1">
    <citation type="journal article" date="2020" name="Stud. Mycol.">
        <title>101 Dothideomycetes genomes: a test case for predicting lifestyles and emergence of pathogens.</title>
        <authorList>
            <person name="Haridas S."/>
            <person name="Albert R."/>
            <person name="Binder M."/>
            <person name="Bloem J."/>
            <person name="Labutti K."/>
            <person name="Salamov A."/>
            <person name="Andreopoulos B."/>
            <person name="Baker S."/>
            <person name="Barry K."/>
            <person name="Bills G."/>
            <person name="Bluhm B."/>
            <person name="Cannon C."/>
            <person name="Castanera R."/>
            <person name="Culley D."/>
            <person name="Daum C."/>
            <person name="Ezra D."/>
            <person name="Gonzalez J."/>
            <person name="Henrissat B."/>
            <person name="Kuo A."/>
            <person name="Liang C."/>
            <person name="Lipzen A."/>
            <person name="Lutzoni F."/>
            <person name="Magnuson J."/>
            <person name="Mondo S."/>
            <person name="Nolan M."/>
            <person name="Ohm R."/>
            <person name="Pangilinan J."/>
            <person name="Park H.-J."/>
            <person name="Ramirez L."/>
            <person name="Alfaro M."/>
            <person name="Sun H."/>
            <person name="Tritt A."/>
            <person name="Yoshinaga Y."/>
            <person name="Zwiers L.-H."/>
            <person name="Turgeon B."/>
            <person name="Goodwin S."/>
            <person name="Spatafora J."/>
            <person name="Crous P."/>
            <person name="Grigoriev I."/>
        </authorList>
    </citation>
    <scope>NUCLEOTIDE SEQUENCE</scope>
    <source>
        <strain evidence="3">Tuck. ex Michener</strain>
    </source>
</reference>
<evidence type="ECO:0000313" key="3">
    <source>
        <dbReference type="EMBL" id="KAF2230685.1"/>
    </source>
</evidence>
<dbReference type="PANTHER" id="PTHR12991">
    <property type="entry name" value="NITROGEN PERMEASE REGULATOR 2/TUMOR SUPPRESSOR CANDIDATE 4"/>
    <property type="match status" value="1"/>
</dbReference>
<dbReference type="InterPro" id="IPR009348">
    <property type="entry name" value="NPR2-like"/>
</dbReference>